<dbReference type="PANTHER" id="PTHR11432">
    <property type="entry name" value="NADH DEHYDROGENASE SUBUNIT 1"/>
    <property type="match status" value="1"/>
</dbReference>
<dbReference type="GO" id="GO:0009060">
    <property type="term" value="P:aerobic respiration"/>
    <property type="evidence" value="ECO:0007669"/>
    <property type="project" value="TreeGrafter"/>
</dbReference>
<sequence length="344" mass="37483">MSVLDVLLAIIFYPPIWQLLILGFGGALLIAIVAVWFERKAAARVQRRIGPYWASPRLGGLLHLVADMMRYMFQQVIIPRTVDYFPFLVAPIVGMAVSILPFAVVPLTANPSYWPLPPGLMEYSLLLALAISTLPPIFLIVAGWAANNPFTIVGGVREAFIILAYELIAILSLLAPAITVGSFNIVEIVQAQGFFKWFIILNPLAFLAAVIAIAMSTSAFPFEIPESEPEVVAGPFTEYSGILYALNMGGAYMRRFAFSLIASLVLLGGWYPVVPGEGVVMGYLLPSLVVVAKAALVTLAISFLRAVYGRYRLDQALDLAWRLVLPLTLLAVLLALIEAYLGIV</sequence>
<dbReference type="HAMAP" id="MF_01350">
    <property type="entry name" value="NDH1_NuoH"/>
    <property type="match status" value="1"/>
</dbReference>
<evidence type="ECO:0000256" key="1">
    <source>
        <dbReference type="ARBA" id="ARBA00004141"/>
    </source>
</evidence>
<evidence type="ECO:0000313" key="7">
    <source>
        <dbReference type="Proteomes" id="UP000291213"/>
    </source>
</evidence>
<dbReference type="NCBIfam" id="NF004741">
    <property type="entry name" value="PRK06076.1-2"/>
    <property type="match status" value="1"/>
</dbReference>
<dbReference type="Proteomes" id="UP000291213">
    <property type="component" value="Unassembled WGS sequence"/>
</dbReference>
<organism evidence="6 7">
    <name type="scientific">Aeropyrum pernix</name>
    <dbReference type="NCBI Taxonomy" id="56636"/>
    <lineage>
        <taxon>Archaea</taxon>
        <taxon>Thermoproteota</taxon>
        <taxon>Thermoprotei</taxon>
        <taxon>Desulfurococcales</taxon>
        <taxon>Desulfurococcaceae</taxon>
        <taxon>Aeropyrum</taxon>
    </lineage>
</organism>
<dbReference type="OrthoDB" id="15253at2157"/>
<evidence type="ECO:0000256" key="3">
    <source>
        <dbReference type="ARBA" id="ARBA00022989"/>
    </source>
</evidence>
<feature type="transmembrane region" description="Helical" evidence="5">
    <location>
        <begin position="195"/>
        <end position="215"/>
    </location>
</feature>
<dbReference type="RefSeq" id="WP_165487916.1">
    <property type="nucleotide sequence ID" value="NZ_BDMD01000039.1"/>
</dbReference>
<feature type="transmembrane region" description="Helical" evidence="5">
    <location>
        <begin position="125"/>
        <end position="147"/>
    </location>
</feature>
<reference evidence="6 7" key="1">
    <citation type="submission" date="2017-02" db="EMBL/GenBank/DDBJ databases">
        <title>isolation and characterization of a novel temperate virus Aeropyrum globular virus 1 infecting hyperthermophilic archaeon Aeropyrum.</title>
        <authorList>
            <person name="Yumiya M."/>
            <person name="Yoshida T."/>
            <person name="Sako Y."/>
        </authorList>
    </citation>
    <scope>NUCLEOTIDE SEQUENCE [LARGE SCALE GENOMIC DNA]</scope>
    <source>
        <strain evidence="6 7">YK1-12-2013</strain>
    </source>
</reference>
<feature type="transmembrane region" description="Helical" evidence="5">
    <location>
        <begin position="84"/>
        <end position="105"/>
    </location>
</feature>
<keyword evidence="2 5" id="KW-0812">Transmembrane</keyword>
<evidence type="ECO:0000256" key="5">
    <source>
        <dbReference type="SAM" id="Phobius"/>
    </source>
</evidence>
<evidence type="ECO:0000313" key="6">
    <source>
        <dbReference type="EMBL" id="GBF09044.1"/>
    </source>
</evidence>
<dbReference type="GO" id="GO:0003954">
    <property type="term" value="F:NADH dehydrogenase activity"/>
    <property type="evidence" value="ECO:0007669"/>
    <property type="project" value="TreeGrafter"/>
</dbReference>
<gene>
    <name evidence="6" type="ORF">apy_07690</name>
</gene>
<dbReference type="Pfam" id="PF00146">
    <property type="entry name" value="NADHdh"/>
    <property type="match status" value="1"/>
</dbReference>
<protein>
    <submittedName>
        <fullName evidence="6">NuoH homolog</fullName>
    </submittedName>
</protein>
<dbReference type="GO" id="GO:0016020">
    <property type="term" value="C:membrane"/>
    <property type="evidence" value="ECO:0007669"/>
    <property type="project" value="UniProtKB-SubCell"/>
</dbReference>
<feature type="transmembrane region" description="Helical" evidence="5">
    <location>
        <begin position="256"/>
        <end position="274"/>
    </location>
</feature>
<evidence type="ECO:0000256" key="2">
    <source>
        <dbReference type="ARBA" id="ARBA00022692"/>
    </source>
</evidence>
<name>A0A401H9H0_AERPX</name>
<dbReference type="EMBL" id="BDMD01000039">
    <property type="protein sequence ID" value="GBF09044.1"/>
    <property type="molecule type" value="Genomic_DNA"/>
</dbReference>
<accession>A0A401H9H0</accession>
<evidence type="ECO:0000256" key="4">
    <source>
        <dbReference type="ARBA" id="ARBA00023136"/>
    </source>
</evidence>
<comment type="subcellular location">
    <subcellularLocation>
        <location evidence="1">Membrane</location>
        <topology evidence="1">Multi-pass membrane protein</topology>
    </subcellularLocation>
</comment>
<dbReference type="PANTHER" id="PTHR11432:SF3">
    <property type="entry name" value="NADH-UBIQUINONE OXIDOREDUCTASE CHAIN 1"/>
    <property type="match status" value="1"/>
</dbReference>
<keyword evidence="3 5" id="KW-1133">Transmembrane helix</keyword>
<dbReference type="AlphaFoldDB" id="A0A401H9H0"/>
<feature type="transmembrane region" description="Helical" evidence="5">
    <location>
        <begin position="16"/>
        <end position="37"/>
    </location>
</feature>
<feature type="transmembrane region" description="Helical" evidence="5">
    <location>
        <begin position="280"/>
        <end position="307"/>
    </location>
</feature>
<keyword evidence="4 5" id="KW-0472">Membrane</keyword>
<dbReference type="InterPro" id="IPR001694">
    <property type="entry name" value="NADH_UbQ_OxRdtase_su1/FPO"/>
</dbReference>
<comment type="caution">
    <text evidence="6">The sequence shown here is derived from an EMBL/GenBank/DDBJ whole genome shotgun (WGS) entry which is preliminary data.</text>
</comment>
<feature type="transmembrane region" description="Helical" evidence="5">
    <location>
        <begin position="319"/>
        <end position="343"/>
    </location>
</feature>
<feature type="transmembrane region" description="Helical" evidence="5">
    <location>
        <begin position="159"/>
        <end position="183"/>
    </location>
</feature>
<proteinExistence type="inferred from homology"/>